<keyword evidence="10" id="KW-1185">Reference proteome</keyword>
<dbReference type="InterPro" id="IPR039425">
    <property type="entry name" value="RNA_pol_sigma-70-like"/>
</dbReference>
<dbReference type="CDD" id="cd06171">
    <property type="entry name" value="Sigma70_r4"/>
    <property type="match status" value="1"/>
</dbReference>
<dbReference type="PANTHER" id="PTHR43133:SF50">
    <property type="entry name" value="ECF RNA POLYMERASE SIGMA FACTOR SIGM"/>
    <property type="match status" value="1"/>
</dbReference>
<protein>
    <submittedName>
        <fullName evidence="9">RNA polymerase sigma-70 factor, sigma-E family</fullName>
    </submittedName>
</protein>
<dbReference type="PANTHER" id="PTHR43133">
    <property type="entry name" value="RNA POLYMERASE ECF-TYPE SIGMA FACTO"/>
    <property type="match status" value="1"/>
</dbReference>
<dbReference type="InterPro" id="IPR013325">
    <property type="entry name" value="RNA_pol_sigma_r2"/>
</dbReference>
<dbReference type="Pfam" id="PF08281">
    <property type="entry name" value="Sigma70_r4_2"/>
    <property type="match status" value="1"/>
</dbReference>
<accession>A0AAC9L7A2</accession>
<dbReference type="InterPro" id="IPR014284">
    <property type="entry name" value="RNA_pol_sigma-70_dom"/>
</dbReference>
<keyword evidence="2" id="KW-0805">Transcription regulation</keyword>
<evidence type="ECO:0000256" key="5">
    <source>
        <dbReference type="ARBA" id="ARBA00023163"/>
    </source>
</evidence>
<dbReference type="Proteomes" id="UP000185511">
    <property type="component" value="Chromosome"/>
</dbReference>
<evidence type="ECO:0000256" key="6">
    <source>
        <dbReference type="SAM" id="MobiDB-lite"/>
    </source>
</evidence>
<reference evidence="10" key="1">
    <citation type="submission" date="2016-06" db="EMBL/GenBank/DDBJ databases">
        <title>Complete genome sequence of Actinoalloteichus fjordicus DSM 46855 (=ADI127-17), type strain of the new species Actinoalloteichus fjordicus.</title>
        <authorList>
            <person name="Ruckert C."/>
            <person name="Nouioui I."/>
            <person name="Willmese J."/>
            <person name="van Wezel G."/>
            <person name="Klenk H.-P."/>
            <person name="Kalinowski J."/>
            <person name="Zotchev S.B."/>
        </authorList>
    </citation>
    <scope>NUCLEOTIDE SEQUENCE [LARGE SCALE GENOMIC DNA]</scope>
    <source>
        <strain evidence="10">ADI127-7</strain>
    </source>
</reference>
<keyword evidence="4" id="KW-0238">DNA-binding</keyword>
<dbReference type="Pfam" id="PF04542">
    <property type="entry name" value="Sigma70_r2"/>
    <property type="match status" value="1"/>
</dbReference>
<organism evidence="9 10">
    <name type="scientific">Actinoalloteichus fjordicus</name>
    <dbReference type="NCBI Taxonomy" id="1612552"/>
    <lineage>
        <taxon>Bacteria</taxon>
        <taxon>Bacillati</taxon>
        <taxon>Actinomycetota</taxon>
        <taxon>Actinomycetes</taxon>
        <taxon>Pseudonocardiales</taxon>
        <taxon>Pseudonocardiaceae</taxon>
        <taxon>Actinoalloteichus</taxon>
    </lineage>
</organism>
<evidence type="ECO:0000259" key="7">
    <source>
        <dbReference type="Pfam" id="PF04542"/>
    </source>
</evidence>
<dbReference type="InterPro" id="IPR013249">
    <property type="entry name" value="RNA_pol_sigma70_r4_t2"/>
</dbReference>
<evidence type="ECO:0000259" key="8">
    <source>
        <dbReference type="Pfam" id="PF08281"/>
    </source>
</evidence>
<dbReference type="InterPro" id="IPR036388">
    <property type="entry name" value="WH-like_DNA-bd_sf"/>
</dbReference>
<dbReference type="InterPro" id="IPR014325">
    <property type="entry name" value="RNA_pol_sigma-E_actinobac"/>
</dbReference>
<dbReference type="EMBL" id="CP016076">
    <property type="protein sequence ID" value="APU12181.1"/>
    <property type="molecule type" value="Genomic_DNA"/>
</dbReference>
<dbReference type="RefSeq" id="WP_075737887.1">
    <property type="nucleotide sequence ID" value="NZ_CP016076.1"/>
</dbReference>
<evidence type="ECO:0000313" key="9">
    <source>
        <dbReference type="EMBL" id="APU12181.1"/>
    </source>
</evidence>
<feature type="domain" description="RNA polymerase sigma-70 region 2" evidence="7">
    <location>
        <begin position="21"/>
        <end position="79"/>
    </location>
</feature>
<dbReference type="GO" id="GO:0006352">
    <property type="term" value="P:DNA-templated transcription initiation"/>
    <property type="evidence" value="ECO:0007669"/>
    <property type="project" value="InterPro"/>
</dbReference>
<dbReference type="AlphaFoldDB" id="A0AAC9L7A2"/>
<dbReference type="NCBIfam" id="TIGR02983">
    <property type="entry name" value="SigE-fam_strep"/>
    <property type="match status" value="1"/>
</dbReference>
<proteinExistence type="inferred from homology"/>
<evidence type="ECO:0000256" key="3">
    <source>
        <dbReference type="ARBA" id="ARBA00023082"/>
    </source>
</evidence>
<dbReference type="Gene3D" id="1.10.10.10">
    <property type="entry name" value="Winged helix-like DNA-binding domain superfamily/Winged helix DNA-binding domain"/>
    <property type="match status" value="1"/>
</dbReference>
<evidence type="ECO:0000256" key="1">
    <source>
        <dbReference type="ARBA" id="ARBA00010641"/>
    </source>
</evidence>
<sequence>MRGRDEHVEDFTEFFTARFDTARRTAYALCGDWSEAEEIAQAAFVRVYARWSWARRNSASGYLRTTMTRLFLDARRRGRQLERPVAEPPDRPDVEPGGRDERRELIAALQRVPYRQRATLVLRFVQDLSVEQTAQALKCSTGTVKSQTARGLDALRRAYESAGRPQEAGIQ</sequence>
<dbReference type="InterPro" id="IPR007627">
    <property type="entry name" value="RNA_pol_sigma70_r2"/>
</dbReference>
<dbReference type="InterPro" id="IPR013324">
    <property type="entry name" value="RNA_pol_sigma_r3/r4-like"/>
</dbReference>
<name>A0AAC9L7A2_9PSEU</name>
<dbReference type="SUPFAM" id="SSF88659">
    <property type="entry name" value="Sigma3 and sigma4 domains of RNA polymerase sigma factors"/>
    <property type="match status" value="1"/>
</dbReference>
<feature type="domain" description="RNA polymerase sigma factor 70 region 4 type 2" evidence="8">
    <location>
        <begin position="102"/>
        <end position="155"/>
    </location>
</feature>
<evidence type="ECO:0000256" key="2">
    <source>
        <dbReference type="ARBA" id="ARBA00023015"/>
    </source>
</evidence>
<dbReference type="GO" id="GO:0003677">
    <property type="term" value="F:DNA binding"/>
    <property type="evidence" value="ECO:0007669"/>
    <property type="project" value="UniProtKB-KW"/>
</dbReference>
<keyword evidence="5" id="KW-0804">Transcription</keyword>
<evidence type="ECO:0000313" key="10">
    <source>
        <dbReference type="Proteomes" id="UP000185511"/>
    </source>
</evidence>
<keyword evidence="3" id="KW-0731">Sigma factor</keyword>
<evidence type="ECO:0000256" key="4">
    <source>
        <dbReference type="ARBA" id="ARBA00023125"/>
    </source>
</evidence>
<comment type="similarity">
    <text evidence="1">Belongs to the sigma-70 factor family. ECF subfamily.</text>
</comment>
<feature type="region of interest" description="Disordered" evidence="6">
    <location>
        <begin position="81"/>
        <end position="100"/>
    </location>
</feature>
<dbReference type="KEGG" id="acad:UA74_00410"/>
<dbReference type="GO" id="GO:0016987">
    <property type="term" value="F:sigma factor activity"/>
    <property type="evidence" value="ECO:0007669"/>
    <property type="project" value="UniProtKB-KW"/>
</dbReference>
<dbReference type="NCBIfam" id="TIGR02937">
    <property type="entry name" value="sigma70-ECF"/>
    <property type="match status" value="1"/>
</dbReference>
<gene>
    <name evidence="9" type="ORF">UA74_00410</name>
</gene>
<dbReference type="SUPFAM" id="SSF88946">
    <property type="entry name" value="Sigma2 domain of RNA polymerase sigma factors"/>
    <property type="match status" value="1"/>
</dbReference>
<dbReference type="Gene3D" id="1.10.1740.10">
    <property type="match status" value="1"/>
</dbReference>